<evidence type="ECO:0000259" key="6">
    <source>
        <dbReference type="PROSITE" id="PS51349"/>
    </source>
</evidence>
<dbReference type="Pfam" id="PF01070">
    <property type="entry name" value="FMN_dh"/>
    <property type="match status" value="1"/>
</dbReference>
<evidence type="ECO:0000256" key="4">
    <source>
        <dbReference type="ARBA" id="ARBA00023002"/>
    </source>
</evidence>
<dbReference type="PANTHER" id="PTHR10578">
    <property type="entry name" value="S -2-HYDROXY-ACID OXIDASE-RELATED"/>
    <property type="match status" value="1"/>
</dbReference>
<evidence type="ECO:0000256" key="2">
    <source>
        <dbReference type="ARBA" id="ARBA00022630"/>
    </source>
</evidence>
<name>A0ABT1IBY3_9PSEU</name>
<dbReference type="InterPro" id="IPR012133">
    <property type="entry name" value="Alpha-hydoxy_acid_DH_FMN"/>
</dbReference>
<dbReference type="InterPro" id="IPR013785">
    <property type="entry name" value="Aldolase_TIM"/>
</dbReference>
<dbReference type="PIRSF" id="PIRSF000138">
    <property type="entry name" value="Al-hdrx_acd_dh"/>
    <property type="match status" value="1"/>
</dbReference>
<evidence type="ECO:0000256" key="3">
    <source>
        <dbReference type="ARBA" id="ARBA00022643"/>
    </source>
</evidence>
<evidence type="ECO:0000256" key="5">
    <source>
        <dbReference type="ARBA" id="ARBA00024042"/>
    </source>
</evidence>
<reference evidence="7 8" key="1">
    <citation type="submission" date="2022-06" db="EMBL/GenBank/DDBJ databases">
        <title>Genomic Encyclopedia of Archaeal and Bacterial Type Strains, Phase II (KMG-II): from individual species to whole genera.</title>
        <authorList>
            <person name="Goeker M."/>
        </authorList>
    </citation>
    <scope>NUCLEOTIDE SEQUENCE [LARGE SCALE GENOMIC DNA]</scope>
    <source>
        <strain evidence="7 8">DSM 44255</strain>
    </source>
</reference>
<dbReference type="InterPro" id="IPR000262">
    <property type="entry name" value="FMN-dep_DH"/>
</dbReference>
<dbReference type="InterPro" id="IPR037396">
    <property type="entry name" value="FMN_HAD"/>
</dbReference>
<sequence length="362" mass="38168">MSALDSPFDLADVESAWRDRTPVPVREYVAGGAGTQRTVRHNSEAFDDVWLAPRGLRSHVGEPSTATTLLGHDLATPVVLAPTSPQRLLHPDAELATARAAKERGVLSIVSTDSHHPFPDIAAAAPGLTWFQLYGYRDRDTVAATVELAERAGASALVVTVDASDAARRTSTWRAGFQLPDDVDYGTLRALGVLEGQTPASGRLDRLPVTWADLAWLRSLTRLPLLVKGVLRAEEARRCVDVGADGVVVSNHGGRQLDGVVPSLVALADIAPALPSQTAVLVDGGVRSGVDVAKALALGAHAVCLGRPYLWGLGLGGADGVGRVLDLIDAELRDALRQLGLATVADLDRASLAPDTRKRGSR</sequence>
<organism evidence="7 8">
    <name type="scientific">Actinokineospora diospyrosa</name>
    <dbReference type="NCBI Taxonomy" id="103728"/>
    <lineage>
        <taxon>Bacteria</taxon>
        <taxon>Bacillati</taxon>
        <taxon>Actinomycetota</taxon>
        <taxon>Actinomycetes</taxon>
        <taxon>Pseudonocardiales</taxon>
        <taxon>Pseudonocardiaceae</taxon>
        <taxon>Actinokineospora</taxon>
    </lineage>
</organism>
<dbReference type="CDD" id="cd02809">
    <property type="entry name" value="alpha_hydroxyacid_oxid_FMN"/>
    <property type="match status" value="1"/>
</dbReference>
<dbReference type="EMBL" id="JAMTCO010000006">
    <property type="protein sequence ID" value="MCP2270147.1"/>
    <property type="molecule type" value="Genomic_DNA"/>
</dbReference>
<dbReference type="SUPFAM" id="SSF51395">
    <property type="entry name" value="FMN-linked oxidoreductases"/>
    <property type="match status" value="1"/>
</dbReference>
<evidence type="ECO:0000313" key="8">
    <source>
        <dbReference type="Proteomes" id="UP001205185"/>
    </source>
</evidence>
<dbReference type="RefSeq" id="WP_253887135.1">
    <property type="nucleotide sequence ID" value="NZ_BAAAVB010000013.1"/>
</dbReference>
<comment type="cofactor">
    <cofactor evidence="1">
        <name>FMN</name>
        <dbReference type="ChEBI" id="CHEBI:58210"/>
    </cofactor>
</comment>
<dbReference type="InterPro" id="IPR008259">
    <property type="entry name" value="FMN_hydac_DH_AS"/>
</dbReference>
<keyword evidence="8" id="KW-1185">Reference proteome</keyword>
<proteinExistence type="inferred from homology"/>
<evidence type="ECO:0000256" key="1">
    <source>
        <dbReference type="ARBA" id="ARBA00001917"/>
    </source>
</evidence>
<feature type="domain" description="FMN hydroxy acid dehydrogenase" evidence="6">
    <location>
        <begin position="2"/>
        <end position="357"/>
    </location>
</feature>
<keyword evidence="4" id="KW-0560">Oxidoreductase</keyword>
<dbReference type="Gene3D" id="3.20.20.70">
    <property type="entry name" value="Aldolase class I"/>
    <property type="match status" value="1"/>
</dbReference>
<dbReference type="Proteomes" id="UP001205185">
    <property type="component" value="Unassembled WGS sequence"/>
</dbReference>
<accession>A0ABT1IBY3</accession>
<evidence type="ECO:0000313" key="7">
    <source>
        <dbReference type="EMBL" id="MCP2270147.1"/>
    </source>
</evidence>
<keyword evidence="2" id="KW-0285">Flavoprotein</keyword>
<comment type="caution">
    <text evidence="7">The sequence shown here is derived from an EMBL/GenBank/DDBJ whole genome shotgun (WGS) entry which is preliminary data.</text>
</comment>
<keyword evidence="3" id="KW-0288">FMN</keyword>
<gene>
    <name evidence="7" type="ORF">LV75_002648</name>
</gene>
<protein>
    <submittedName>
        <fullName evidence="7">4-hydroxymandelate oxidase</fullName>
    </submittedName>
</protein>
<comment type="similarity">
    <text evidence="5">Belongs to the FMN-dependent alpha-hydroxy acid dehydrogenase family.</text>
</comment>
<dbReference type="PROSITE" id="PS51349">
    <property type="entry name" value="FMN_HYDROXY_ACID_DH_2"/>
    <property type="match status" value="1"/>
</dbReference>
<dbReference type="PROSITE" id="PS00557">
    <property type="entry name" value="FMN_HYDROXY_ACID_DH_1"/>
    <property type="match status" value="1"/>
</dbReference>
<dbReference type="PANTHER" id="PTHR10578:SF107">
    <property type="entry name" value="2-HYDROXYACID OXIDASE 1"/>
    <property type="match status" value="1"/>
</dbReference>